<proteinExistence type="predicted"/>
<feature type="region of interest" description="Disordered" evidence="1">
    <location>
        <begin position="54"/>
        <end position="120"/>
    </location>
</feature>
<feature type="compositionally biased region" description="Basic and acidic residues" evidence="1">
    <location>
        <begin position="82"/>
        <end position="97"/>
    </location>
</feature>
<organism evidence="2">
    <name type="scientific">Aspergillus niger</name>
    <dbReference type="NCBI Taxonomy" id="5061"/>
    <lineage>
        <taxon>Eukaryota</taxon>
        <taxon>Fungi</taxon>
        <taxon>Dikarya</taxon>
        <taxon>Ascomycota</taxon>
        <taxon>Pezizomycotina</taxon>
        <taxon>Eurotiomycetes</taxon>
        <taxon>Eurotiomycetidae</taxon>
        <taxon>Eurotiales</taxon>
        <taxon>Aspergillaceae</taxon>
        <taxon>Aspergillus</taxon>
        <taxon>Aspergillus subgen. Circumdati</taxon>
    </lineage>
</organism>
<reference evidence="2" key="2">
    <citation type="submission" date="2025-08" db="UniProtKB">
        <authorList>
            <consortium name="RefSeq"/>
        </authorList>
    </citation>
    <scope>IDENTIFICATION</scope>
</reference>
<reference evidence="2" key="1">
    <citation type="submission" date="2025-02" db="EMBL/GenBank/DDBJ databases">
        <authorList>
            <consortium name="NCBI Genome Project"/>
        </authorList>
    </citation>
    <scope>NUCLEOTIDE SEQUENCE</scope>
</reference>
<dbReference type="RefSeq" id="XP_059602301.1">
    <property type="nucleotide sequence ID" value="XM_059744149.1"/>
</dbReference>
<name>A0AAJ8E0L6_ASPNG</name>
<feature type="compositionally biased region" description="Acidic residues" evidence="1">
    <location>
        <begin position="69"/>
        <end position="81"/>
    </location>
</feature>
<accession>A0AAJ8E0L6</accession>
<evidence type="ECO:0000313" key="2">
    <source>
        <dbReference type="RefSeq" id="XP_059602301.1"/>
    </source>
</evidence>
<evidence type="ECO:0000256" key="1">
    <source>
        <dbReference type="SAM" id="MobiDB-lite"/>
    </source>
</evidence>
<feature type="compositionally biased region" description="Acidic residues" evidence="1">
    <location>
        <begin position="98"/>
        <end position="110"/>
    </location>
</feature>
<dbReference type="AlphaFoldDB" id="A0AAJ8E0L6"/>
<sequence>MSGWASGSSRHEGSKPRKRNKDVPPLGLSRITPDMRKRMEEEWILLKGKLFGSFEDTWEHPDGPKEEDSYNDDPYPDESSEEGAHDEEWSDNERSEEGLLDNDSFDDEPSNDSSPQDQGFWQYICNDHTDIHGFRSANHEGIHPFGHKGFLRFILIAVEYNELVN</sequence>
<dbReference type="GeneID" id="84592954"/>
<dbReference type="VEuPathDB" id="FungiDB:An14g02820"/>
<dbReference type="KEGG" id="ang:An14g02820"/>
<feature type="region of interest" description="Disordered" evidence="1">
    <location>
        <begin position="1"/>
        <end position="34"/>
    </location>
</feature>
<gene>
    <name evidence="2" type="ORF">An14g02820</name>
</gene>
<feature type="compositionally biased region" description="Basic and acidic residues" evidence="1">
    <location>
        <begin position="57"/>
        <end position="68"/>
    </location>
</feature>
<protein>
    <submittedName>
        <fullName evidence="2">Uncharacterized protein</fullName>
    </submittedName>
</protein>